<feature type="transmembrane region" description="Helical" evidence="1">
    <location>
        <begin position="129"/>
        <end position="148"/>
    </location>
</feature>
<name>A0AA37J042_9FIRM</name>
<dbReference type="Proteomes" id="UP001055185">
    <property type="component" value="Unassembled WGS sequence"/>
</dbReference>
<dbReference type="AlphaFoldDB" id="A0AA37J042"/>
<feature type="transmembrane region" description="Helical" evidence="1">
    <location>
        <begin position="195"/>
        <end position="215"/>
    </location>
</feature>
<reference evidence="2" key="1">
    <citation type="journal article" date="2022" name="Int. J. Syst. Evol. Microbiol.">
        <title>Genome-based, phenotypic and chemotaxonomic classification of Faecalibacterium strains: proposal of three novel species Faecalibacterium duncaniae sp. nov., Faecalibacterium hattorii sp. nov. and Faecalibacterium gallinarum sp. nov. .</title>
        <authorList>
            <person name="Sakamoto M."/>
            <person name="Sakurai N."/>
            <person name="Tanno H."/>
            <person name="Iino T."/>
            <person name="Ohkuma M."/>
            <person name="Endo A."/>
        </authorList>
    </citation>
    <scope>NUCLEOTIDE SEQUENCE</scope>
    <source>
        <strain evidence="2">JCM 17207</strain>
    </source>
</reference>
<dbReference type="RefSeq" id="WP_238317713.1">
    <property type="nucleotide sequence ID" value="NZ_BQKV01000098.1"/>
</dbReference>
<evidence type="ECO:0000313" key="2">
    <source>
        <dbReference type="EMBL" id="GJN65497.1"/>
    </source>
</evidence>
<feature type="transmembrane region" description="Helical" evidence="1">
    <location>
        <begin position="16"/>
        <end position="37"/>
    </location>
</feature>
<feature type="transmembrane region" description="Helical" evidence="1">
    <location>
        <begin position="57"/>
        <end position="77"/>
    </location>
</feature>
<evidence type="ECO:0000256" key="1">
    <source>
        <dbReference type="SAM" id="Phobius"/>
    </source>
</evidence>
<accession>A0AA37J042</accession>
<keyword evidence="1" id="KW-0472">Membrane</keyword>
<sequence length="256" mass="28272">MNDTVKKDNKKSLPRFLLLVFGAALGGGVLGFSGAMFADEGILEAIRTGLVWVLELVSPWGILASGLFLLAPGYWLYRRAAVQFAGWDASADEDETSEQIERRLSWALLLDNLAMLVDLFFLATSFLCAHPLLNVGVFVVSLVLLTLLQQKVVDLTRRMNPEKEGSVYDTKFRKRWLESCDEAERAQIGQAAYQSFVATTTACGVIWVILVMLNVSMGTGLLPIFVVLVIWGVLQTSYLLTVIKLGRGTRPGDRPE</sequence>
<keyword evidence="3" id="KW-1185">Reference proteome</keyword>
<organism evidence="2 3">
    <name type="scientific">Faecalibacterium gallinarum</name>
    <dbReference type="NCBI Taxonomy" id="2903556"/>
    <lineage>
        <taxon>Bacteria</taxon>
        <taxon>Bacillati</taxon>
        <taxon>Bacillota</taxon>
        <taxon>Clostridia</taxon>
        <taxon>Eubacteriales</taxon>
        <taxon>Oscillospiraceae</taxon>
        <taxon>Faecalibacterium</taxon>
    </lineage>
</organism>
<dbReference type="EMBL" id="BQKV01000098">
    <property type="protein sequence ID" value="GJN65497.1"/>
    <property type="molecule type" value="Genomic_DNA"/>
</dbReference>
<feature type="transmembrane region" description="Helical" evidence="1">
    <location>
        <begin position="221"/>
        <end position="240"/>
    </location>
</feature>
<keyword evidence="1" id="KW-0812">Transmembrane</keyword>
<proteinExistence type="predicted"/>
<evidence type="ECO:0000313" key="3">
    <source>
        <dbReference type="Proteomes" id="UP001055185"/>
    </source>
</evidence>
<comment type="caution">
    <text evidence="2">The sequence shown here is derived from an EMBL/GenBank/DDBJ whole genome shotgun (WGS) entry which is preliminary data.</text>
</comment>
<dbReference type="InterPro" id="IPR021509">
    <property type="entry name" value="DUF3169"/>
</dbReference>
<protein>
    <recommendedName>
        <fullName evidence="4">DUF3169 family protein</fullName>
    </recommendedName>
</protein>
<dbReference type="Pfam" id="PF11368">
    <property type="entry name" value="DUF3169"/>
    <property type="match status" value="1"/>
</dbReference>
<gene>
    <name evidence="2" type="ORF">JCM17207_21220</name>
</gene>
<keyword evidence="1" id="KW-1133">Transmembrane helix</keyword>
<evidence type="ECO:0008006" key="4">
    <source>
        <dbReference type="Google" id="ProtNLM"/>
    </source>
</evidence>